<feature type="compositionally biased region" description="Polar residues" evidence="1">
    <location>
        <begin position="155"/>
        <end position="170"/>
    </location>
</feature>
<dbReference type="Proteomes" id="UP000515211">
    <property type="component" value="Chromosome 1"/>
</dbReference>
<dbReference type="RefSeq" id="XP_020983898.1">
    <property type="nucleotide sequence ID" value="XM_021128239.2"/>
</dbReference>
<accession>A0A6P5MM43</accession>
<feature type="compositionally biased region" description="Basic residues" evidence="1">
    <location>
        <begin position="337"/>
        <end position="346"/>
    </location>
</feature>
<reference evidence="3" key="2">
    <citation type="submission" date="2025-08" db="UniProtKB">
        <authorList>
            <consortium name="RefSeq"/>
        </authorList>
    </citation>
    <scope>IDENTIFICATION</scope>
    <source>
        <tissue evidence="3">Whole plant</tissue>
    </source>
</reference>
<feature type="compositionally biased region" description="Basic and acidic residues" evidence="1">
    <location>
        <begin position="287"/>
        <end position="304"/>
    </location>
</feature>
<dbReference type="GeneID" id="110274202"/>
<keyword evidence="2" id="KW-1185">Reference proteome</keyword>
<feature type="compositionally biased region" description="Basic and acidic residues" evidence="1">
    <location>
        <begin position="104"/>
        <end position="138"/>
    </location>
</feature>
<feature type="region of interest" description="Disordered" evidence="1">
    <location>
        <begin position="101"/>
        <end position="197"/>
    </location>
</feature>
<evidence type="ECO:0000313" key="3">
    <source>
        <dbReference type="RefSeq" id="XP_020983898.1"/>
    </source>
</evidence>
<gene>
    <name evidence="3" type="primary">LOC110274202</name>
</gene>
<sequence length="425" mass="47508">MGLTDAFNYQRNIFVLDPDSKPLEVPSSTQNPAQDLAVSEGLKDAIDEVAKNVLHEAGKEVHDEAVKETPPMQSPKQLQTEIPLAPPLETQNAECPQEPLTEAHNTEFHREPPTEARNSEFHQEPPIETRIEVSKEADTISNSHERKTKIKIKVKQSSAASRADTDNQIAERSLGAGRNDIDHGPTSSVSVDAPPRNCAETISTGHHNIEEVNSWHDRGSRMTASIGSAKIVSDGDELVKELQCTADSSVVYSHPLPEDPSSSSIIQDNNIDADARRYASLQTLSIARRDPDEDSLRKEASGRGKEKHKSKEKKRKREDHKDHKGRHHDDPEYLERKRLKKEKKRKEKELAKLRSEEAKRSSLENSSKKEEPPQPKPVVPSGYNNNNSRIAEVRRVESKPETSEGISSGAPKLRIKYKNQMLGKS</sequence>
<proteinExistence type="predicted"/>
<feature type="region of interest" description="Disordered" evidence="1">
    <location>
        <begin position="282"/>
        <end position="425"/>
    </location>
</feature>
<evidence type="ECO:0000256" key="1">
    <source>
        <dbReference type="SAM" id="MobiDB-lite"/>
    </source>
</evidence>
<organism evidence="2 3">
    <name type="scientific">Arachis duranensis</name>
    <name type="common">Wild peanut</name>
    <dbReference type="NCBI Taxonomy" id="130453"/>
    <lineage>
        <taxon>Eukaryota</taxon>
        <taxon>Viridiplantae</taxon>
        <taxon>Streptophyta</taxon>
        <taxon>Embryophyta</taxon>
        <taxon>Tracheophyta</taxon>
        <taxon>Spermatophyta</taxon>
        <taxon>Magnoliopsida</taxon>
        <taxon>eudicotyledons</taxon>
        <taxon>Gunneridae</taxon>
        <taxon>Pentapetalae</taxon>
        <taxon>rosids</taxon>
        <taxon>fabids</taxon>
        <taxon>Fabales</taxon>
        <taxon>Fabaceae</taxon>
        <taxon>Papilionoideae</taxon>
        <taxon>50 kb inversion clade</taxon>
        <taxon>dalbergioids sensu lato</taxon>
        <taxon>Dalbergieae</taxon>
        <taxon>Pterocarpus clade</taxon>
        <taxon>Arachis</taxon>
    </lineage>
</organism>
<feature type="compositionally biased region" description="Basic and acidic residues" evidence="1">
    <location>
        <begin position="347"/>
        <end position="373"/>
    </location>
</feature>
<feature type="compositionally biased region" description="Basic residues" evidence="1">
    <location>
        <begin position="305"/>
        <end position="318"/>
    </location>
</feature>
<protein>
    <submittedName>
        <fullName evidence="3">Transcription initiation factor TFIID subunit 2-like</fullName>
    </submittedName>
</protein>
<feature type="compositionally biased region" description="Basic and acidic residues" evidence="1">
    <location>
        <begin position="391"/>
        <end position="402"/>
    </location>
</feature>
<dbReference type="KEGG" id="adu:110274202"/>
<reference evidence="2" key="1">
    <citation type="journal article" date="2016" name="Nat. Genet.">
        <title>The genome sequences of Arachis duranensis and Arachis ipaensis, the diploid ancestors of cultivated peanut.</title>
        <authorList>
            <person name="Bertioli D.J."/>
            <person name="Cannon S.B."/>
            <person name="Froenicke L."/>
            <person name="Huang G."/>
            <person name="Farmer A.D."/>
            <person name="Cannon E.K."/>
            <person name="Liu X."/>
            <person name="Gao D."/>
            <person name="Clevenger J."/>
            <person name="Dash S."/>
            <person name="Ren L."/>
            <person name="Moretzsohn M.C."/>
            <person name="Shirasawa K."/>
            <person name="Huang W."/>
            <person name="Vidigal B."/>
            <person name="Abernathy B."/>
            <person name="Chu Y."/>
            <person name="Niederhuth C.E."/>
            <person name="Umale P."/>
            <person name="Araujo A.C."/>
            <person name="Kozik A."/>
            <person name="Kim K.D."/>
            <person name="Burow M.D."/>
            <person name="Varshney R.K."/>
            <person name="Wang X."/>
            <person name="Zhang X."/>
            <person name="Barkley N."/>
            <person name="Guimaraes P.M."/>
            <person name="Isobe S."/>
            <person name="Guo B."/>
            <person name="Liao B."/>
            <person name="Stalker H.T."/>
            <person name="Schmitz R.J."/>
            <person name="Scheffler B.E."/>
            <person name="Leal-Bertioli S.C."/>
            <person name="Xun X."/>
            <person name="Jackson S.A."/>
            <person name="Michelmore R."/>
            <person name="Ozias-Akins P."/>
        </authorList>
    </citation>
    <scope>NUCLEOTIDE SEQUENCE [LARGE SCALE GENOMIC DNA]</scope>
    <source>
        <strain evidence="2">cv. V14167</strain>
    </source>
</reference>
<name>A0A6P5MM43_ARADU</name>
<feature type="compositionally biased region" description="Basic and acidic residues" evidence="1">
    <location>
        <begin position="319"/>
        <end position="336"/>
    </location>
</feature>
<evidence type="ECO:0000313" key="2">
    <source>
        <dbReference type="Proteomes" id="UP000515211"/>
    </source>
</evidence>
<dbReference type="AlphaFoldDB" id="A0A6P5MM43"/>